<dbReference type="CGD" id="CAL0134893">
    <property type="gene designation" value="CAGL0K04785g"/>
</dbReference>
<name>Q6FMW0_CANGA</name>
<dbReference type="Proteomes" id="UP000002428">
    <property type="component" value="Chromosome K"/>
</dbReference>
<dbReference type="eggNOG" id="ENOG502S73A">
    <property type="taxonomic scope" value="Eukaryota"/>
</dbReference>
<dbReference type="Pfam" id="PF10906">
    <property type="entry name" value="Mrx7"/>
    <property type="match status" value="1"/>
</dbReference>
<evidence type="ECO:0000313" key="2">
    <source>
        <dbReference type="EMBL" id="CAG61395.1"/>
    </source>
</evidence>
<accession>Q6FMW0</accession>
<sequence length="85" mass="10396">MRPPRNLEEWLYCKLLESEGFHRFVRKVYNKVNGIKETPLQHQANPSEFLYKPTRLHKFRAYRILFWDEMRASLNLPKKSSKFLK</sequence>
<evidence type="ECO:0000313" key="1">
    <source>
        <dbReference type="CGD" id="CAL0134893"/>
    </source>
</evidence>
<dbReference type="OMA" id="RILFWDE"/>
<gene>
    <name evidence="1 2" type="ordered locus">CAGL0K04785g</name>
</gene>
<evidence type="ECO:0008006" key="4">
    <source>
        <dbReference type="Google" id="ProtNLM"/>
    </source>
</evidence>
<dbReference type="FunCoup" id="Q6FMW0">
    <property type="interactions" value="20"/>
</dbReference>
<dbReference type="VEuPathDB" id="FungiDB:CAGL0K04785g"/>
<organism evidence="2 3">
    <name type="scientific">Candida glabrata (strain ATCC 2001 / BCRC 20586 / JCM 3761 / NBRC 0622 / NRRL Y-65 / CBS 138)</name>
    <name type="common">Yeast</name>
    <name type="synonym">Nakaseomyces glabratus</name>
    <dbReference type="NCBI Taxonomy" id="284593"/>
    <lineage>
        <taxon>Eukaryota</taxon>
        <taxon>Fungi</taxon>
        <taxon>Dikarya</taxon>
        <taxon>Ascomycota</taxon>
        <taxon>Saccharomycotina</taxon>
        <taxon>Saccharomycetes</taxon>
        <taxon>Saccharomycetales</taxon>
        <taxon>Saccharomycetaceae</taxon>
        <taxon>Nakaseomyces</taxon>
    </lineage>
</organism>
<dbReference type="InterPro" id="IPR020301">
    <property type="entry name" value="Mrx7"/>
</dbReference>
<evidence type="ECO:0000313" key="3">
    <source>
        <dbReference type="Proteomes" id="UP000002428"/>
    </source>
</evidence>
<dbReference type="EMBL" id="CR380957">
    <property type="protein sequence ID" value="CAG61395.1"/>
    <property type="molecule type" value="Genomic_DNA"/>
</dbReference>
<dbReference type="AlphaFoldDB" id="Q6FMW0"/>
<proteinExistence type="predicted"/>
<dbReference type="InParanoid" id="Q6FMW0"/>
<keyword evidence="3" id="KW-1185">Reference proteome</keyword>
<dbReference type="HOGENOM" id="CLU_177980_0_0_1"/>
<reference evidence="2 3" key="1">
    <citation type="journal article" date="2004" name="Nature">
        <title>Genome evolution in yeasts.</title>
        <authorList>
            <consortium name="Genolevures"/>
            <person name="Dujon B."/>
            <person name="Sherman D."/>
            <person name="Fischer G."/>
            <person name="Durrens P."/>
            <person name="Casaregola S."/>
            <person name="Lafontaine I."/>
            <person name="de Montigny J."/>
            <person name="Marck C."/>
            <person name="Neuveglise C."/>
            <person name="Talla E."/>
            <person name="Goffard N."/>
            <person name="Frangeul L."/>
            <person name="Aigle M."/>
            <person name="Anthouard V."/>
            <person name="Babour A."/>
            <person name="Barbe V."/>
            <person name="Barnay S."/>
            <person name="Blanchin S."/>
            <person name="Beckerich J.M."/>
            <person name="Beyne E."/>
            <person name="Bleykasten C."/>
            <person name="Boisrame A."/>
            <person name="Boyer J."/>
            <person name="Cattolico L."/>
            <person name="Confanioleri F."/>
            <person name="de Daruvar A."/>
            <person name="Despons L."/>
            <person name="Fabre E."/>
            <person name="Fairhead C."/>
            <person name="Ferry-Dumazet H."/>
            <person name="Groppi A."/>
            <person name="Hantraye F."/>
            <person name="Hennequin C."/>
            <person name="Jauniaux N."/>
            <person name="Joyet P."/>
            <person name="Kachouri R."/>
            <person name="Kerrest A."/>
            <person name="Koszul R."/>
            <person name="Lemaire M."/>
            <person name="Lesur I."/>
            <person name="Ma L."/>
            <person name="Muller H."/>
            <person name="Nicaud J.M."/>
            <person name="Nikolski M."/>
            <person name="Oztas S."/>
            <person name="Ozier-Kalogeropoulos O."/>
            <person name="Pellenz S."/>
            <person name="Potier S."/>
            <person name="Richard G.F."/>
            <person name="Straub M.L."/>
            <person name="Suleau A."/>
            <person name="Swennene D."/>
            <person name="Tekaia F."/>
            <person name="Wesolowski-Louvel M."/>
            <person name="Westhof E."/>
            <person name="Wirth B."/>
            <person name="Zeniou-Meyer M."/>
            <person name="Zivanovic I."/>
            <person name="Bolotin-Fukuhara M."/>
            <person name="Thierry A."/>
            <person name="Bouchier C."/>
            <person name="Caudron B."/>
            <person name="Scarpelli C."/>
            <person name="Gaillardin C."/>
            <person name="Weissenbach J."/>
            <person name="Wincker P."/>
            <person name="Souciet J.L."/>
        </authorList>
    </citation>
    <scope>NUCLEOTIDE SEQUENCE [LARGE SCALE GENOMIC DNA]</scope>
    <source>
        <strain evidence="3">ATCC 2001 / BCRC 20586 / JCM 3761 / NBRC 0622 / NRRL Y-65 / CBS 138</strain>
    </source>
</reference>
<dbReference type="KEGG" id="cgr:2890013"/>
<protein>
    <recommendedName>
        <fullName evidence="4">MIOREX complex component 7</fullName>
    </recommendedName>
</protein>